<reference evidence="1 2" key="1">
    <citation type="journal article" date="2022" name="bioRxiv">
        <title>Genomics of Preaxostyla Flagellates Illuminates Evolutionary Transitions and the Path Towards Mitochondrial Loss.</title>
        <authorList>
            <person name="Novak L.V.F."/>
            <person name="Treitli S.C."/>
            <person name="Pyrih J."/>
            <person name="Halakuc P."/>
            <person name="Pipaliya S.V."/>
            <person name="Vacek V."/>
            <person name="Brzon O."/>
            <person name="Soukal P."/>
            <person name="Eme L."/>
            <person name="Dacks J.B."/>
            <person name="Karnkowska A."/>
            <person name="Elias M."/>
            <person name="Hampl V."/>
        </authorList>
    </citation>
    <scope>NUCLEOTIDE SEQUENCE [LARGE SCALE GENOMIC DNA]</scope>
    <source>
        <strain evidence="1">NAU3</strain>
        <tissue evidence="1">Gut</tissue>
    </source>
</reference>
<dbReference type="Proteomes" id="UP001281761">
    <property type="component" value="Unassembled WGS sequence"/>
</dbReference>
<evidence type="ECO:0000313" key="2">
    <source>
        <dbReference type="Proteomes" id="UP001281761"/>
    </source>
</evidence>
<evidence type="ECO:0000313" key="1">
    <source>
        <dbReference type="EMBL" id="KAK2946416.1"/>
    </source>
</evidence>
<keyword evidence="2" id="KW-1185">Reference proteome</keyword>
<comment type="caution">
    <text evidence="1">The sequence shown here is derived from an EMBL/GenBank/DDBJ whole genome shotgun (WGS) entry which is preliminary data.</text>
</comment>
<protein>
    <submittedName>
        <fullName evidence="1">Uncharacterized protein</fullName>
    </submittedName>
</protein>
<dbReference type="EMBL" id="JARBJD010000229">
    <property type="protein sequence ID" value="KAK2946416.1"/>
    <property type="molecule type" value="Genomic_DNA"/>
</dbReference>
<accession>A0ABQ9X3R5</accession>
<sequence length="368" mass="41323">MSKFESFVSRTHNECFNSESEGMTTLSASSSSVTNSSCPGCSAFLNWSNGKRETKHEKALVFQSLVATMKFQPALDDSLEAKAIIFLKSVDLDNEDAADAFLNIFGRTADESSTNFVQSILVLISSAIQAIVPAAMKMLGTLIDNCSAKVLPAFVKANLIPQLINTLNPLSLSFAEAVDIHINLMKTISNSLWLATPSGLNELRIEDGNEQETAHETVLKQVLIPSKQYIWHLCVNRYSIIDEELSNYFLALLAQLLRISHYYQPTMEIVLDMPVFVTIPSCLTFFEDENSVWLFLYFMMDVQRIWNDQSGKVRPMWKKAHRMLRMEGIEDVIEAKLRNDKSGYDGGRIVSQSIELNNKLGMNLPQRG</sequence>
<gene>
    <name evidence="1" type="ORF">BLNAU_18667</name>
</gene>
<proteinExistence type="predicted"/>
<name>A0ABQ9X3R5_9EUKA</name>
<organism evidence="1 2">
    <name type="scientific">Blattamonas nauphoetae</name>
    <dbReference type="NCBI Taxonomy" id="2049346"/>
    <lineage>
        <taxon>Eukaryota</taxon>
        <taxon>Metamonada</taxon>
        <taxon>Preaxostyla</taxon>
        <taxon>Oxymonadida</taxon>
        <taxon>Blattamonas</taxon>
    </lineage>
</organism>